<dbReference type="GO" id="GO:0036503">
    <property type="term" value="P:ERAD pathway"/>
    <property type="evidence" value="ECO:0007669"/>
    <property type="project" value="TreeGrafter"/>
</dbReference>
<sequence length="1861" mass="211102">MQLSESKEKELVEKVALRFVLSDTPEKYEQALNTFLPPLLLKLASCHNSVRQAVFEILKDVLSRLNTLTSVELPVENLLDQAKKNEGTEVTTSNYNNVRLYSLLFASRGIERISDYDRRKNLIPTIINGISTLPTMTSSRLFHILCKIILKLESPLKGSAEEDDMRQFYKPINNTDMEFVLSYCTKFFLLNPAKPDQNSGIIPRGYTCPGLTADDVSFFTYNAGITFTKDQMVTYKRSIFKFITHGFVPDDQQLIKFLSIVSTDSTDISDKAVQMLKTLEISYEDSDFINYLISLYIGDTKIGRPPVKQELQEKILTILNRSVIATEKVQQVSLICSIGLHSKSYKLRSLCLTFIGFVSKNNHQNLEISPVGSSGIQVSIASLIRNNLNTEGWPRLQLGANTPNFSNAILQRRLQYETLGLLLKKDYELVKDLSFIEFLFDSLKGDLNEFRPSIQETLNSLTPHLYDLPLTSKNKLKKLAENFLNDDYQFEIIKDNDERDALMACRYVCIKYINAAFDFNDCQARYFNILGTSRTNRFDIIEESYKGLNPYWFKVCKASNSKDFKKTSELLGNNNQILKFPELSSILKLLMSEVEKSKNNSFFVIRKTLNTSVRFIKQVIISNAIYGENTFLDQDEDWSIKITNATNVDHRIFTLVSNYIKAIDSDVFISFLNLIHNEFALKDSSNRKIFLSTYQDIEFGQTLLFFLQFCSSKTLAMLSHQMESLFKFINGIDIQNDKDLQIAANCIGIISVGNVTSPFIKEIFDTLLNINNIEKAADVIITVSYMIPRLYLSNTFGTVMNETHVKILLEYLIENIVNKDKKLDFIKLMGQLIRYGVISSLSTRAKETFIRNIITVVKDKIQRSESSIELLGYISLYTDEFNLSEELFDLIYSSHTTSQIEMLFTGGESLSILSDGWMSSFLEDNIDIPHCQINLPQLFPGSKQINVLNKVLEHCDNTKPSLRKAACIWLLTLVKYNRSNPIIKEKCEIIHMKFMRFLSDRDEIIQESASKGLSLVYELGNFDVKETMLKDLLRSFTDTAAGAKLNFGSVSEETELFDAGALSTGDDSIKTYKDVLSLASEVGDPSLVYKFMNLAKSSSLWSSRKGIAFGLGAIMSKASLENIILEDKNTANKLIPKLFRYRFDPYELVSNSMNDIWNTLISNSSEIINSYFDLILDELLVGMSNKEWRVREASSKALLHLIQTVPKERFADKMIDLWTMSFRSMDDIKESVRQEGTKLTNVLAKLLARSIDINNGVSKETSENTLKLILPFLLGTKGLNSDAEDVRSFALKVVIDLVKNTGYAMKPFAPNLAYEFTLLLSSMEPEVINYLALNAKNFKVDATEIDAQRSNVVASSPIFNIIEKLISMSDDTVIENYVNNSIKAVRKSIGLPSKIAASSVIILLVQKYQSDLKPYSGKLLKSCFNAVSDRNGTVNQSFANTFGYIVKISSIDKVIKYSNLLVEKYFSEHSPETKLVVGKAISSMIKYAPSQFESVAGIYIPLVFIASNDSDKESALIYGQIWTESSSLGSGTIKLYLDEIIKMLSENINSTDFSIRRTCAGSVSILSSKIDNTITKVQVSKLFDIILQALNGRSWSGKEAIVEALVELTLKFKDTFNENEELKLKTVKAFITEISKKNQEYVSKIIIPYTKFIDNYSTDELLSHLISVSTSLIENLDSIIVIDNKYDSNSSAKRIKTQSDITKKSTRENVEKEEFITELLLSSSNLCKFTNEGEYPYSLLLFIFNLVDLLFSNEKVIFTWRTNLVAAKIGCNILDNYQNKDSNPEMFEKQIENYWHKIYKMNSKNESIENVKLGLVQFAKLIITRLPSLKTVIERDLIDLTEDYLTPRVISEIKELNIATS</sequence>
<feature type="domain" description="Proteasome adapter and scaffold protein ECM29 HEAT-repeat" evidence="6">
    <location>
        <begin position="1305"/>
        <end position="1466"/>
    </location>
</feature>
<keyword evidence="2" id="KW-0963">Cytoplasm</keyword>
<dbReference type="KEGG" id="tpf:TPHA_0K02260"/>
<dbReference type="GO" id="GO:0042030">
    <property type="term" value="F:ATPase inhibitor activity"/>
    <property type="evidence" value="ECO:0007669"/>
    <property type="project" value="EnsemblFungi"/>
</dbReference>
<keyword evidence="4" id="KW-0647">Proteasome</keyword>
<feature type="domain" description="Proteasome component Ecm29 N-terminal" evidence="5">
    <location>
        <begin position="12"/>
        <end position="531"/>
    </location>
</feature>
<dbReference type="Pfam" id="PF24492">
    <property type="entry name" value="HEAT_ECM29"/>
    <property type="match status" value="1"/>
</dbReference>
<gene>
    <name evidence="7" type="primary">TPHA0K02260</name>
    <name evidence="7" type="ordered locus">TPHA_0K02260</name>
</gene>
<dbReference type="STRING" id="1071381.G8BZM8"/>
<dbReference type="EMBL" id="HE612866">
    <property type="protein sequence ID" value="CCE65356.1"/>
    <property type="molecule type" value="Genomic_DNA"/>
</dbReference>
<dbReference type="RefSeq" id="XP_003687790.1">
    <property type="nucleotide sequence ID" value="XM_003687742.1"/>
</dbReference>
<evidence type="ECO:0008006" key="9">
    <source>
        <dbReference type="Google" id="ProtNLM"/>
    </source>
</evidence>
<dbReference type="Pfam" id="PF13001">
    <property type="entry name" value="ECM29_N"/>
    <property type="match status" value="1"/>
</dbReference>
<keyword evidence="8" id="KW-1185">Reference proteome</keyword>
<comment type="subcellular location">
    <subcellularLocation>
        <location evidence="1">Cytoplasm</location>
    </subcellularLocation>
</comment>
<dbReference type="OMA" id="CRIKDIE"/>
<dbReference type="GO" id="GO:0043248">
    <property type="term" value="P:proteasome assembly"/>
    <property type="evidence" value="ECO:0007669"/>
    <property type="project" value="EnsemblFungi"/>
</dbReference>
<dbReference type="PANTHER" id="PTHR23346:SF19">
    <property type="entry name" value="PROTEASOME ADAPTER AND SCAFFOLD PROTEIN ECM29"/>
    <property type="match status" value="1"/>
</dbReference>
<dbReference type="PANTHER" id="PTHR23346">
    <property type="entry name" value="TRANSLATIONAL ACTIVATOR GCN1-RELATED"/>
    <property type="match status" value="1"/>
</dbReference>
<keyword evidence="3" id="KW-0677">Repeat</keyword>
<dbReference type="SUPFAM" id="SSF48371">
    <property type="entry name" value="ARM repeat"/>
    <property type="match status" value="3"/>
</dbReference>
<dbReference type="InterPro" id="IPR011989">
    <property type="entry name" value="ARM-like"/>
</dbReference>
<evidence type="ECO:0000259" key="6">
    <source>
        <dbReference type="Pfam" id="PF24492"/>
    </source>
</evidence>
<organism evidence="7 8">
    <name type="scientific">Tetrapisispora phaffii (strain ATCC 24235 / CBS 4417 / NBRC 1672 / NRRL Y-8282 / UCD 70-5)</name>
    <name type="common">Yeast</name>
    <name type="synonym">Fabospora phaffii</name>
    <dbReference type="NCBI Taxonomy" id="1071381"/>
    <lineage>
        <taxon>Eukaryota</taxon>
        <taxon>Fungi</taxon>
        <taxon>Dikarya</taxon>
        <taxon>Ascomycota</taxon>
        <taxon>Saccharomycotina</taxon>
        <taxon>Saccharomycetes</taxon>
        <taxon>Saccharomycetales</taxon>
        <taxon>Saccharomycetaceae</taxon>
        <taxon>Tetrapisispora</taxon>
    </lineage>
</organism>
<evidence type="ECO:0000256" key="1">
    <source>
        <dbReference type="ARBA" id="ARBA00004496"/>
    </source>
</evidence>
<dbReference type="OrthoDB" id="16066at2759"/>
<evidence type="ECO:0000313" key="8">
    <source>
        <dbReference type="Proteomes" id="UP000005666"/>
    </source>
</evidence>
<dbReference type="eggNOG" id="KOG0915">
    <property type="taxonomic scope" value="Eukaryota"/>
</dbReference>
<dbReference type="HOGENOM" id="CLU_000880_1_1_1"/>
<protein>
    <recommendedName>
        <fullName evidence="9">Proteasome component ECM29</fullName>
    </recommendedName>
</protein>
<dbReference type="GeneID" id="11533366"/>
<evidence type="ECO:0000256" key="4">
    <source>
        <dbReference type="ARBA" id="ARBA00022942"/>
    </source>
</evidence>
<evidence type="ECO:0000256" key="2">
    <source>
        <dbReference type="ARBA" id="ARBA00022490"/>
    </source>
</evidence>
<dbReference type="GO" id="GO:0005737">
    <property type="term" value="C:cytoplasm"/>
    <property type="evidence" value="ECO:0007669"/>
    <property type="project" value="UniProtKB-SubCell"/>
</dbReference>
<dbReference type="Gene3D" id="1.25.10.10">
    <property type="entry name" value="Leucine-rich Repeat Variant"/>
    <property type="match status" value="2"/>
</dbReference>
<evidence type="ECO:0000313" key="7">
    <source>
        <dbReference type="EMBL" id="CCE65356.1"/>
    </source>
</evidence>
<evidence type="ECO:0000259" key="5">
    <source>
        <dbReference type="Pfam" id="PF13001"/>
    </source>
</evidence>
<accession>G8BZM8</accession>
<name>G8BZM8_TETPH</name>
<proteinExistence type="predicted"/>
<reference evidence="7 8" key="1">
    <citation type="journal article" date="2011" name="Proc. Natl. Acad. Sci. U.S.A.">
        <title>Evolutionary erosion of yeast sex chromosomes by mating-type switching accidents.</title>
        <authorList>
            <person name="Gordon J.L."/>
            <person name="Armisen D."/>
            <person name="Proux-Wera E."/>
            <person name="Oheigeartaigh S.S."/>
            <person name="Byrne K.P."/>
            <person name="Wolfe K.H."/>
        </authorList>
    </citation>
    <scope>NUCLEOTIDE SEQUENCE [LARGE SCALE GENOMIC DNA]</scope>
    <source>
        <strain evidence="8">ATCC 24235 / CBS 4417 / NBRC 1672 / NRRL Y-8282 / UCD 70-5</strain>
    </source>
</reference>
<dbReference type="InterPro" id="IPR024372">
    <property type="entry name" value="Ecm29_N"/>
</dbReference>
<dbReference type="Proteomes" id="UP000005666">
    <property type="component" value="Chromosome 11"/>
</dbReference>
<dbReference type="InterPro" id="IPR055443">
    <property type="entry name" value="HEAT_ECM29"/>
</dbReference>
<dbReference type="InterPro" id="IPR016024">
    <property type="entry name" value="ARM-type_fold"/>
</dbReference>
<dbReference type="GO" id="GO:0005634">
    <property type="term" value="C:nucleus"/>
    <property type="evidence" value="ECO:0007669"/>
    <property type="project" value="EnsemblFungi"/>
</dbReference>
<evidence type="ECO:0000256" key="3">
    <source>
        <dbReference type="ARBA" id="ARBA00022737"/>
    </source>
</evidence>
<dbReference type="GO" id="GO:0000502">
    <property type="term" value="C:proteasome complex"/>
    <property type="evidence" value="ECO:0007669"/>
    <property type="project" value="UniProtKB-KW"/>
</dbReference>
<dbReference type="GO" id="GO:0060090">
    <property type="term" value="F:molecular adaptor activity"/>
    <property type="evidence" value="ECO:0007669"/>
    <property type="project" value="EnsemblFungi"/>
</dbReference>